<proteinExistence type="predicted"/>
<dbReference type="InterPro" id="IPR039261">
    <property type="entry name" value="FNR_nucleotide-bd"/>
</dbReference>
<dbReference type="InterPro" id="IPR039374">
    <property type="entry name" value="SIP_fam"/>
</dbReference>
<dbReference type="InterPro" id="IPR007037">
    <property type="entry name" value="SIP_rossman_dom"/>
</dbReference>
<dbReference type="InterPro" id="IPR017938">
    <property type="entry name" value="Riboflavin_synthase-like_b-brl"/>
</dbReference>
<dbReference type="EMBL" id="BAAAPF010000359">
    <property type="protein sequence ID" value="GAA1504263.1"/>
    <property type="molecule type" value="Genomic_DNA"/>
</dbReference>
<dbReference type="InterPro" id="IPR017927">
    <property type="entry name" value="FAD-bd_FR_type"/>
</dbReference>
<dbReference type="PROSITE" id="PS51384">
    <property type="entry name" value="FAD_FR"/>
    <property type="match status" value="1"/>
</dbReference>
<dbReference type="SUPFAM" id="SSF63380">
    <property type="entry name" value="Riboflavin synthase domain-like"/>
    <property type="match status" value="1"/>
</dbReference>
<sequence>MSGSATDAPFRFFDIAVAGVERLSPTMIRVAFDGPGLASMESAGRDQRIKLFFPHPGQDAPVMPDDDGGNWYPAWQALDPAVRGIMRTYTTRSLTRSPDRLVVDFAVHGDTGPGSRWALHAAPGDRLCVLAPIVADNVAYDFRPPAGTDWMLVTADETALPAVAGIFAAVPADVPVRAWIEVADAADRLALPAPAHADVTWLVRGSDAPTPDAVRGAELPGGTPYAWVAGESATVRAVRRHLVRERGFDRRAVTFTGYWRRGTTEDQLLAAAESA</sequence>
<dbReference type="PANTHER" id="PTHR30157:SF0">
    <property type="entry name" value="NADPH-DEPENDENT FERRIC-CHELATE REDUCTASE"/>
    <property type="match status" value="1"/>
</dbReference>
<name>A0ABN1ZTU5_9ACTN</name>
<reference evidence="2 3" key="1">
    <citation type="journal article" date="2019" name="Int. J. Syst. Evol. Microbiol.">
        <title>The Global Catalogue of Microorganisms (GCM) 10K type strain sequencing project: providing services to taxonomists for standard genome sequencing and annotation.</title>
        <authorList>
            <consortium name="The Broad Institute Genomics Platform"/>
            <consortium name="The Broad Institute Genome Sequencing Center for Infectious Disease"/>
            <person name="Wu L."/>
            <person name="Ma J."/>
        </authorList>
    </citation>
    <scope>NUCLEOTIDE SEQUENCE [LARGE SCALE GENOMIC DNA]</scope>
    <source>
        <strain evidence="2 3">JCM 15481</strain>
    </source>
</reference>
<dbReference type="RefSeq" id="WP_344294501.1">
    <property type="nucleotide sequence ID" value="NZ_BAAAPF010000359.1"/>
</dbReference>
<dbReference type="Pfam" id="PF04954">
    <property type="entry name" value="SIP"/>
    <property type="match status" value="1"/>
</dbReference>
<organism evidence="2 3">
    <name type="scientific">Streptomyces synnematoformans</name>
    <dbReference type="NCBI Taxonomy" id="415721"/>
    <lineage>
        <taxon>Bacteria</taxon>
        <taxon>Bacillati</taxon>
        <taxon>Actinomycetota</taxon>
        <taxon>Actinomycetes</taxon>
        <taxon>Kitasatosporales</taxon>
        <taxon>Streptomycetaceae</taxon>
        <taxon>Streptomyces</taxon>
    </lineage>
</organism>
<evidence type="ECO:0000313" key="3">
    <source>
        <dbReference type="Proteomes" id="UP001500443"/>
    </source>
</evidence>
<dbReference type="Gene3D" id="2.40.30.10">
    <property type="entry name" value="Translation factors"/>
    <property type="match status" value="1"/>
</dbReference>
<dbReference type="PANTHER" id="PTHR30157">
    <property type="entry name" value="FERRIC REDUCTASE, NADPH-DEPENDENT"/>
    <property type="match status" value="1"/>
</dbReference>
<dbReference type="Pfam" id="PF08021">
    <property type="entry name" value="FAD_binding_9"/>
    <property type="match status" value="1"/>
</dbReference>
<evidence type="ECO:0000313" key="2">
    <source>
        <dbReference type="EMBL" id="GAA1504263.1"/>
    </source>
</evidence>
<dbReference type="InterPro" id="IPR013113">
    <property type="entry name" value="SIP_FAD-bd"/>
</dbReference>
<accession>A0ABN1ZTU5</accession>
<feature type="domain" description="FAD-binding FR-type" evidence="1">
    <location>
        <begin position="10"/>
        <end position="145"/>
    </location>
</feature>
<evidence type="ECO:0000259" key="1">
    <source>
        <dbReference type="PROSITE" id="PS51384"/>
    </source>
</evidence>
<dbReference type="Gene3D" id="3.40.50.80">
    <property type="entry name" value="Nucleotide-binding domain of ferredoxin-NADP reductase (FNR) module"/>
    <property type="match status" value="1"/>
</dbReference>
<keyword evidence="3" id="KW-1185">Reference proteome</keyword>
<gene>
    <name evidence="2" type="ORF">GCM10009802_60850</name>
</gene>
<dbReference type="CDD" id="cd06193">
    <property type="entry name" value="siderophore_interacting"/>
    <property type="match status" value="1"/>
</dbReference>
<protein>
    <submittedName>
        <fullName evidence="2">Siderophore-interacting protein</fullName>
    </submittedName>
</protein>
<dbReference type="Proteomes" id="UP001500443">
    <property type="component" value="Unassembled WGS sequence"/>
</dbReference>
<comment type="caution">
    <text evidence="2">The sequence shown here is derived from an EMBL/GenBank/DDBJ whole genome shotgun (WGS) entry which is preliminary data.</text>
</comment>